<dbReference type="EMBL" id="JMKJ01000055">
    <property type="protein sequence ID" value="KGG52645.1"/>
    <property type="molecule type" value="Genomic_DNA"/>
</dbReference>
<dbReference type="Pfam" id="PF20143">
    <property type="entry name" value="NAD_kinase_C"/>
    <property type="match status" value="1"/>
</dbReference>
<proteinExistence type="predicted"/>
<evidence type="ECO:0000313" key="2">
    <source>
        <dbReference type="EMBL" id="KGG52645.1"/>
    </source>
</evidence>
<evidence type="ECO:0000313" key="1">
    <source>
        <dbReference type="EMBL" id="KGG50778.1"/>
    </source>
</evidence>
<dbReference type="Gene3D" id="3.40.50.10330">
    <property type="entry name" value="Probable inorganic polyphosphate/atp-NAD kinase, domain 1"/>
    <property type="match status" value="1"/>
</dbReference>
<dbReference type="AlphaFoldDB" id="A0A098VUL4"/>
<comment type="caution">
    <text evidence="2">The sequence shown here is derived from an EMBL/GenBank/DDBJ whole genome shotgun (WGS) entry which is preliminary data.</text>
</comment>
<dbReference type="RefSeq" id="XP_013237205.1">
    <property type="nucleotide sequence ID" value="XM_013381751.1"/>
</dbReference>
<dbReference type="GO" id="GO:0006741">
    <property type="term" value="P:NADP+ biosynthetic process"/>
    <property type="evidence" value="ECO:0007669"/>
    <property type="project" value="TreeGrafter"/>
</dbReference>
<dbReference type="Gene3D" id="2.60.200.30">
    <property type="entry name" value="Probable inorganic polyphosphate/atp-NAD kinase, domain 2"/>
    <property type="match status" value="1"/>
</dbReference>
<gene>
    <name evidence="2" type="ORF">DI09_14p280</name>
    <name evidence="1" type="ORF">DI09_56p160</name>
</gene>
<dbReference type="RefSeq" id="XP_013239072.1">
    <property type="nucleotide sequence ID" value="XM_013383618.1"/>
</dbReference>
<dbReference type="InterPro" id="IPR016064">
    <property type="entry name" value="NAD/diacylglycerol_kinase_sf"/>
</dbReference>
<dbReference type="VEuPathDB" id="MicrosporidiaDB:DI09_56p160"/>
<dbReference type="VEuPathDB" id="MicrosporidiaDB:DI09_14p280"/>
<evidence type="ECO:0000313" key="3">
    <source>
        <dbReference type="Proteomes" id="UP000029725"/>
    </source>
</evidence>
<dbReference type="InterPro" id="IPR017438">
    <property type="entry name" value="ATP-NAD_kinase_N"/>
</dbReference>
<dbReference type="PANTHER" id="PTHR20275">
    <property type="entry name" value="NAD KINASE"/>
    <property type="match status" value="1"/>
</dbReference>
<dbReference type="OrthoDB" id="24581at2759"/>
<dbReference type="InterPro" id="IPR017437">
    <property type="entry name" value="ATP-NAD_kinase_PpnK-typ_C"/>
</dbReference>
<sequence length="116" mass="12830">MSAGGPIIHPTLKAMLLTPICAHSLSFRPIVLPLEEILSISLAENCRSESAWVSFDGRSRIELRKGDRIIIGRSSWPLPLLTAPSNSTSTQTIEWFDSLSARLHWNEDYARASAPT</sequence>
<protein>
    <submittedName>
        <fullName evidence="2">NAD+ kinase family protein</fullName>
    </submittedName>
</protein>
<keyword evidence="2" id="KW-0808">Transferase</keyword>
<name>A0A098VUL4_9MICR</name>
<organism evidence="2 3">
    <name type="scientific">Mitosporidium daphniae</name>
    <dbReference type="NCBI Taxonomy" id="1485682"/>
    <lineage>
        <taxon>Eukaryota</taxon>
        <taxon>Fungi</taxon>
        <taxon>Fungi incertae sedis</taxon>
        <taxon>Microsporidia</taxon>
        <taxon>Mitosporidium</taxon>
    </lineage>
</organism>
<dbReference type="SUPFAM" id="SSF111331">
    <property type="entry name" value="NAD kinase/diacylglycerol kinase-like"/>
    <property type="match status" value="1"/>
</dbReference>
<dbReference type="GeneID" id="25258482"/>
<dbReference type="HOGENOM" id="CLU_008831_8_1_1"/>
<dbReference type="GeneID" id="25260341"/>
<accession>A0A098VUL4</accession>
<reference evidence="2 3" key="1">
    <citation type="submission" date="2014-04" db="EMBL/GenBank/DDBJ databases">
        <title>A new species of microsporidia sheds light on the evolution of extreme parasitism.</title>
        <authorList>
            <person name="Haag K.L."/>
            <person name="James T.Y."/>
            <person name="Larsson R."/>
            <person name="Schaer T.M."/>
            <person name="Refardt D."/>
            <person name="Pombert J.-F."/>
            <person name="Ebert D."/>
        </authorList>
    </citation>
    <scope>NUCLEOTIDE SEQUENCE [LARGE SCALE GENOMIC DNA]</scope>
    <source>
        <strain evidence="2 3">UGP3</strain>
        <tissue evidence="2">Spores</tissue>
    </source>
</reference>
<dbReference type="Proteomes" id="UP000029725">
    <property type="component" value="Unassembled WGS sequence"/>
</dbReference>
<dbReference type="EMBL" id="JMKJ01000521">
    <property type="protein sequence ID" value="KGG50778.1"/>
    <property type="molecule type" value="Genomic_DNA"/>
</dbReference>
<keyword evidence="3" id="KW-1185">Reference proteome</keyword>
<dbReference type="GO" id="GO:0019674">
    <property type="term" value="P:NAD+ metabolic process"/>
    <property type="evidence" value="ECO:0007669"/>
    <property type="project" value="InterPro"/>
</dbReference>
<dbReference type="GO" id="GO:0003951">
    <property type="term" value="F:NAD+ kinase activity"/>
    <property type="evidence" value="ECO:0007669"/>
    <property type="project" value="InterPro"/>
</dbReference>
<keyword evidence="2" id="KW-0418">Kinase</keyword>
<dbReference type="PANTHER" id="PTHR20275:SF0">
    <property type="entry name" value="NAD KINASE"/>
    <property type="match status" value="1"/>
</dbReference>